<organism evidence="2 3">
    <name type="scientific">Streptomyces mexicanus</name>
    <dbReference type="NCBI Taxonomy" id="178566"/>
    <lineage>
        <taxon>Bacteria</taxon>
        <taxon>Bacillati</taxon>
        <taxon>Actinomycetota</taxon>
        <taxon>Actinomycetes</taxon>
        <taxon>Kitasatosporales</taxon>
        <taxon>Streptomycetaceae</taxon>
        <taxon>Streptomyces</taxon>
    </lineage>
</organism>
<dbReference type="EMBL" id="JACMHY010000009">
    <property type="protein sequence ID" value="MBC2867520.1"/>
    <property type="molecule type" value="Genomic_DNA"/>
</dbReference>
<protein>
    <submittedName>
        <fullName evidence="2">Uncharacterized protein</fullName>
    </submittedName>
</protein>
<feature type="region of interest" description="Disordered" evidence="1">
    <location>
        <begin position="30"/>
        <end position="61"/>
    </location>
</feature>
<feature type="compositionally biased region" description="Basic residues" evidence="1">
    <location>
        <begin position="52"/>
        <end position="61"/>
    </location>
</feature>
<keyword evidence="3" id="KW-1185">Reference proteome</keyword>
<evidence type="ECO:0000256" key="1">
    <source>
        <dbReference type="SAM" id="MobiDB-lite"/>
    </source>
</evidence>
<accession>A0A7X1LRV3</accession>
<evidence type="ECO:0000313" key="2">
    <source>
        <dbReference type="EMBL" id="MBC2867520.1"/>
    </source>
</evidence>
<evidence type="ECO:0000313" key="3">
    <source>
        <dbReference type="Proteomes" id="UP000517694"/>
    </source>
</evidence>
<feature type="compositionally biased region" description="Low complexity" evidence="1">
    <location>
        <begin position="36"/>
        <end position="46"/>
    </location>
</feature>
<dbReference type="AlphaFoldDB" id="A0A7X1LRV3"/>
<sequence length="61" mass="6879">MVEYEIHRLRAAELRHLAAHQRLVGEALRARRAARRSAGAEAPGPRADTHGPRRNRFTRAA</sequence>
<reference evidence="2 3" key="1">
    <citation type="submission" date="2020-08" db="EMBL/GenBank/DDBJ databases">
        <title>Whole-Genome Sequence of French Clinical Streptomyces mexicanus Strain Q0842.</title>
        <authorList>
            <person name="Boxberger M."/>
            <person name="La Scola B."/>
        </authorList>
    </citation>
    <scope>NUCLEOTIDE SEQUENCE [LARGE SCALE GENOMIC DNA]</scope>
    <source>
        <strain evidence="2 3">Marseille-Q0842</strain>
    </source>
</reference>
<name>A0A7X1LRV3_9ACTN</name>
<gene>
    <name evidence="2" type="ORF">H1R13_21885</name>
</gene>
<dbReference type="Proteomes" id="UP000517694">
    <property type="component" value="Unassembled WGS sequence"/>
</dbReference>
<comment type="caution">
    <text evidence="2">The sequence shown here is derived from an EMBL/GenBank/DDBJ whole genome shotgun (WGS) entry which is preliminary data.</text>
</comment>
<proteinExistence type="predicted"/>
<dbReference type="RefSeq" id="WP_159669956.1">
    <property type="nucleotide sequence ID" value="NZ_JACMHY010000009.1"/>
</dbReference>